<feature type="transmembrane region" description="Helical" evidence="7">
    <location>
        <begin position="454"/>
        <end position="474"/>
    </location>
</feature>
<keyword evidence="2" id="KW-0813">Transport</keyword>
<evidence type="ECO:0000256" key="5">
    <source>
        <dbReference type="ARBA" id="ARBA00022989"/>
    </source>
</evidence>
<proteinExistence type="predicted"/>
<dbReference type="InterPro" id="IPR036259">
    <property type="entry name" value="MFS_trans_sf"/>
</dbReference>
<feature type="transmembrane region" description="Helical" evidence="7">
    <location>
        <begin position="292"/>
        <end position="317"/>
    </location>
</feature>
<dbReference type="GO" id="GO:0005886">
    <property type="term" value="C:plasma membrane"/>
    <property type="evidence" value="ECO:0007669"/>
    <property type="project" value="UniProtKB-SubCell"/>
</dbReference>
<dbReference type="PANTHER" id="PTHR42718:SF46">
    <property type="entry name" value="BLR6921 PROTEIN"/>
    <property type="match status" value="1"/>
</dbReference>
<evidence type="ECO:0000259" key="8">
    <source>
        <dbReference type="PROSITE" id="PS50850"/>
    </source>
</evidence>
<protein>
    <submittedName>
        <fullName evidence="9">Putative transport protein HsrA</fullName>
    </submittedName>
</protein>
<dbReference type="SUPFAM" id="SSF103473">
    <property type="entry name" value="MFS general substrate transporter"/>
    <property type="match status" value="1"/>
</dbReference>
<feature type="transmembrane region" description="Helical" evidence="7">
    <location>
        <begin position="191"/>
        <end position="209"/>
    </location>
</feature>
<dbReference type="PROSITE" id="PS50850">
    <property type="entry name" value="MFS"/>
    <property type="match status" value="1"/>
</dbReference>
<name>A0A5E4W9L1_9BURK</name>
<gene>
    <name evidence="9" type="primary">hsrA_4</name>
    <name evidence="9" type="ORF">PNO31109_03092</name>
</gene>
<feature type="transmembrane region" description="Helical" evidence="7">
    <location>
        <begin position="329"/>
        <end position="346"/>
    </location>
</feature>
<feature type="domain" description="Major facilitator superfamily (MFS) profile" evidence="8">
    <location>
        <begin position="39"/>
        <end position="485"/>
    </location>
</feature>
<feature type="transmembrane region" description="Helical" evidence="7">
    <location>
        <begin position="104"/>
        <end position="124"/>
    </location>
</feature>
<evidence type="ECO:0000313" key="9">
    <source>
        <dbReference type="EMBL" id="VVE20304.1"/>
    </source>
</evidence>
<evidence type="ECO:0000256" key="6">
    <source>
        <dbReference type="ARBA" id="ARBA00023136"/>
    </source>
</evidence>
<dbReference type="PRINTS" id="PR01036">
    <property type="entry name" value="TCRTETB"/>
</dbReference>
<organism evidence="9 10">
    <name type="scientific">Pandoraea nosoerga</name>
    <dbReference type="NCBI Taxonomy" id="2508296"/>
    <lineage>
        <taxon>Bacteria</taxon>
        <taxon>Pseudomonadati</taxon>
        <taxon>Pseudomonadota</taxon>
        <taxon>Betaproteobacteria</taxon>
        <taxon>Burkholderiales</taxon>
        <taxon>Burkholderiaceae</taxon>
        <taxon>Pandoraea</taxon>
    </lineage>
</organism>
<dbReference type="AlphaFoldDB" id="A0A5E4W9L1"/>
<evidence type="ECO:0000256" key="3">
    <source>
        <dbReference type="ARBA" id="ARBA00022475"/>
    </source>
</evidence>
<accession>A0A5E4W9L1</accession>
<dbReference type="Proteomes" id="UP000367825">
    <property type="component" value="Unassembled WGS sequence"/>
</dbReference>
<feature type="transmembrane region" description="Helical" evidence="7">
    <location>
        <begin position="229"/>
        <end position="247"/>
    </location>
</feature>
<feature type="transmembrane region" description="Helical" evidence="7">
    <location>
        <begin position="77"/>
        <end position="97"/>
    </location>
</feature>
<feature type="transmembrane region" description="Helical" evidence="7">
    <location>
        <begin position="253"/>
        <end position="271"/>
    </location>
</feature>
<dbReference type="Gene3D" id="1.20.1250.20">
    <property type="entry name" value="MFS general substrate transporter like domains"/>
    <property type="match status" value="1"/>
</dbReference>
<keyword evidence="5 7" id="KW-1133">Transmembrane helix</keyword>
<dbReference type="EMBL" id="CABPSC010000012">
    <property type="protein sequence ID" value="VVE20304.1"/>
    <property type="molecule type" value="Genomic_DNA"/>
</dbReference>
<dbReference type="Pfam" id="PF07690">
    <property type="entry name" value="MFS_1"/>
    <property type="match status" value="2"/>
</dbReference>
<dbReference type="InterPro" id="IPR020846">
    <property type="entry name" value="MFS_dom"/>
</dbReference>
<evidence type="ECO:0000313" key="10">
    <source>
        <dbReference type="Proteomes" id="UP000367825"/>
    </source>
</evidence>
<keyword evidence="3" id="KW-1003">Cell membrane</keyword>
<feature type="transmembrane region" description="Helical" evidence="7">
    <location>
        <begin position="421"/>
        <end position="442"/>
    </location>
</feature>
<comment type="subcellular location">
    <subcellularLocation>
        <location evidence="1">Cell membrane</location>
        <topology evidence="1">Multi-pass membrane protein</topology>
    </subcellularLocation>
</comment>
<dbReference type="InterPro" id="IPR011701">
    <property type="entry name" value="MFS"/>
</dbReference>
<feature type="transmembrane region" description="Helical" evidence="7">
    <location>
        <begin position="382"/>
        <end position="409"/>
    </location>
</feature>
<keyword evidence="10" id="KW-1185">Reference proteome</keyword>
<evidence type="ECO:0000256" key="4">
    <source>
        <dbReference type="ARBA" id="ARBA00022692"/>
    </source>
</evidence>
<evidence type="ECO:0000256" key="1">
    <source>
        <dbReference type="ARBA" id="ARBA00004651"/>
    </source>
</evidence>
<dbReference type="Gene3D" id="1.20.1720.10">
    <property type="entry name" value="Multidrug resistance protein D"/>
    <property type="match status" value="1"/>
</dbReference>
<feature type="transmembrane region" description="Helical" evidence="7">
    <location>
        <begin position="36"/>
        <end position="57"/>
    </location>
</feature>
<dbReference type="PANTHER" id="PTHR42718">
    <property type="entry name" value="MAJOR FACILITATOR SUPERFAMILY MULTIDRUG TRANSPORTER MFSC"/>
    <property type="match status" value="1"/>
</dbReference>
<dbReference type="CDD" id="cd17503">
    <property type="entry name" value="MFS_LmrB_MDR_like"/>
    <property type="match status" value="1"/>
</dbReference>
<feature type="transmembrane region" description="Helical" evidence="7">
    <location>
        <begin position="358"/>
        <end position="376"/>
    </location>
</feature>
<keyword evidence="4 7" id="KW-0812">Transmembrane</keyword>
<evidence type="ECO:0000256" key="2">
    <source>
        <dbReference type="ARBA" id="ARBA00022448"/>
    </source>
</evidence>
<evidence type="ECO:0000256" key="7">
    <source>
        <dbReference type="SAM" id="Phobius"/>
    </source>
</evidence>
<keyword evidence="6 7" id="KW-0472">Membrane</keyword>
<feature type="transmembrane region" description="Helical" evidence="7">
    <location>
        <begin position="163"/>
        <end position="185"/>
    </location>
</feature>
<dbReference type="GO" id="GO:0022857">
    <property type="term" value="F:transmembrane transporter activity"/>
    <property type="evidence" value="ECO:0007669"/>
    <property type="project" value="InterPro"/>
</dbReference>
<reference evidence="9 10" key="1">
    <citation type="submission" date="2019-08" db="EMBL/GenBank/DDBJ databases">
        <authorList>
            <person name="Peeters C."/>
        </authorList>
    </citation>
    <scope>NUCLEOTIDE SEQUENCE [LARGE SCALE GENOMIC DNA]</scope>
    <source>
        <strain evidence="9 10">LMG 31109</strain>
    </source>
</reference>
<feature type="transmembrane region" description="Helical" evidence="7">
    <location>
        <begin position="130"/>
        <end position="151"/>
    </location>
</feature>
<sequence length="492" mass="52666">MRRWRPRRAFAIEACGALVGEFESLRLPFPPIVSRAVIIPLIIACALFMENIDATVITTSLPAMARDLHQDPISLKMALTAYVVGLGIFIPICGWVSDRFGARNVFRTAIGIFMAGSILCALSFSLPTFVFARFLQGVGGAMMVPVGRLVIFRAVPKHELVKAIGYLTMPALLGPVIGPPLGGAITAYLHWRWIFFINIPVSLLGIYLAGKYIDNERGGDAGRLDTVGFILSALGSGLLMLGLAMIGERQVDDGVVATMCVLGALFLLAYWRHANRAQAPLLDLRLLRIPTFHASVIGGSLFRIGLGAVPFLLPLALQEGLHMDPFKSGMITCASAFGAIFMKAIAQRVLARFGFRRVLIVNAGLAGLALSSYGLFTHDTPVALMLAVVAFGGFFPSLQFTCLNSIVYADIASADASRATSLASVVQQLSLGLGVTIAGMVLQASSRLAGHEQLTAGDFLPAFLVIGLFSWLSIPVTRRLPADAGTELARQH</sequence>